<keyword evidence="1" id="KW-0472">Membrane</keyword>
<gene>
    <name evidence="2" type="ORF">AVDCRST_MAG04-200</name>
</gene>
<dbReference type="AlphaFoldDB" id="A0A6J4H1U2"/>
<keyword evidence="1" id="KW-1133">Transmembrane helix</keyword>
<evidence type="ECO:0000313" key="2">
    <source>
        <dbReference type="EMBL" id="CAA9212699.1"/>
    </source>
</evidence>
<sequence length="43" mass="4752">MNSRHVLPLSKPPPVRRSTMNNIVWLVGAVVIVVAILSFLGLR</sequence>
<reference evidence="2" key="1">
    <citation type="submission" date="2020-02" db="EMBL/GenBank/DDBJ databases">
        <authorList>
            <person name="Meier V. D."/>
        </authorList>
    </citation>
    <scope>NUCLEOTIDE SEQUENCE</scope>
    <source>
        <strain evidence="2">AVDCRST_MAG04</strain>
    </source>
</reference>
<dbReference type="EMBL" id="CADCTL010000011">
    <property type="protein sequence ID" value="CAA9212699.1"/>
    <property type="molecule type" value="Genomic_DNA"/>
</dbReference>
<evidence type="ECO:0000256" key="1">
    <source>
        <dbReference type="SAM" id="Phobius"/>
    </source>
</evidence>
<accession>A0A6J4H1U2</accession>
<feature type="transmembrane region" description="Helical" evidence="1">
    <location>
        <begin position="23"/>
        <end position="42"/>
    </location>
</feature>
<protein>
    <submittedName>
        <fullName evidence="2">Uncharacterized protein</fullName>
    </submittedName>
</protein>
<name>A0A6J4H1U2_9PROT</name>
<proteinExistence type="predicted"/>
<keyword evidence="1" id="KW-0812">Transmembrane</keyword>
<organism evidence="2">
    <name type="scientific">uncultured Acetobacteraceae bacterium</name>
    <dbReference type="NCBI Taxonomy" id="169975"/>
    <lineage>
        <taxon>Bacteria</taxon>
        <taxon>Pseudomonadati</taxon>
        <taxon>Pseudomonadota</taxon>
        <taxon>Alphaproteobacteria</taxon>
        <taxon>Acetobacterales</taxon>
        <taxon>Acetobacteraceae</taxon>
        <taxon>environmental samples</taxon>
    </lineage>
</organism>